<name>A0ABP6UMG8_9FLAO</name>
<dbReference type="InterPro" id="IPR005151">
    <property type="entry name" value="Tail-specific_protease"/>
</dbReference>
<dbReference type="EMBL" id="BAABCW010000008">
    <property type="protein sequence ID" value="GAA3509681.1"/>
    <property type="molecule type" value="Genomic_DNA"/>
</dbReference>
<dbReference type="Proteomes" id="UP001500459">
    <property type="component" value="Unassembled WGS sequence"/>
</dbReference>
<gene>
    <name evidence="2" type="ORF">GCM10022393_23030</name>
</gene>
<organism evidence="2 3">
    <name type="scientific">Aquimarina addita</name>
    <dbReference type="NCBI Taxonomy" id="870485"/>
    <lineage>
        <taxon>Bacteria</taxon>
        <taxon>Pseudomonadati</taxon>
        <taxon>Bacteroidota</taxon>
        <taxon>Flavobacteriia</taxon>
        <taxon>Flavobacteriales</taxon>
        <taxon>Flavobacteriaceae</taxon>
        <taxon>Aquimarina</taxon>
    </lineage>
</organism>
<protein>
    <recommendedName>
        <fullName evidence="1">Tail specific protease domain-containing protein</fullName>
    </recommendedName>
</protein>
<dbReference type="SUPFAM" id="SSF52096">
    <property type="entry name" value="ClpP/crotonase"/>
    <property type="match status" value="1"/>
</dbReference>
<dbReference type="InterPro" id="IPR029045">
    <property type="entry name" value="ClpP/crotonase-like_dom_sf"/>
</dbReference>
<keyword evidence="3" id="KW-1185">Reference proteome</keyword>
<sequence>MDVSKASEDFKIFEKILKDGHPSLYDYIDKEELDTAFNMARASLIEDTLDISLFKKMQKITERVKDGHLLLFPPSTLNTNQYYFPLILKIIKTDFFIDTDDFGIPIGSKILAVNGKEISHILEALKKYAVSDGYNLTRKYRDIELKFGLYYACEYGVTKEFDIKYSTPEGIEKTIVLPSESFVIVKHRNTKRNSYFAKYHSQKDGIDFFAEHINKKEPFIYYKHHLKTAVLVVNSFSGDINAFKSSLIRLFKEIRKNKIKHLVIDIRYNDGGYRPNAINLFSFVTDTIFKQRTSSFVSSLTIPEKEYSTRSYDEKQFLKDKFYNHPVYDGWKLNFDDLETMMIPNRERFTGNVYVLAGGATFSAGSSFALLAKNDPDILLVGEETGGGYYTHTGQFPVHYKLPNSKIIMVMSMEKILHYVKDTSIPKGSGVSPDRTVSLTKEDLIKGKDTQLDYIFKVIHGHTKSK</sequence>
<feature type="domain" description="Tail specific protease" evidence="1">
    <location>
        <begin position="227"/>
        <end position="435"/>
    </location>
</feature>
<evidence type="ECO:0000259" key="1">
    <source>
        <dbReference type="Pfam" id="PF03572"/>
    </source>
</evidence>
<proteinExistence type="predicted"/>
<evidence type="ECO:0000313" key="3">
    <source>
        <dbReference type="Proteomes" id="UP001500459"/>
    </source>
</evidence>
<dbReference type="Pfam" id="PF03572">
    <property type="entry name" value="Peptidase_S41"/>
    <property type="match status" value="1"/>
</dbReference>
<dbReference type="Gene3D" id="3.90.226.10">
    <property type="entry name" value="2-enoyl-CoA Hydratase, Chain A, domain 1"/>
    <property type="match status" value="1"/>
</dbReference>
<accession>A0ABP6UMG8</accession>
<reference evidence="3" key="1">
    <citation type="journal article" date="2019" name="Int. J. Syst. Evol. Microbiol.">
        <title>The Global Catalogue of Microorganisms (GCM) 10K type strain sequencing project: providing services to taxonomists for standard genome sequencing and annotation.</title>
        <authorList>
            <consortium name="The Broad Institute Genomics Platform"/>
            <consortium name="The Broad Institute Genome Sequencing Center for Infectious Disease"/>
            <person name="Wu L."/>
            <person name="Ma J."/>
        </authorList>
    </citation>
    <scope>NUCLEOTIDE SEQUENCE [LARGE SCALE GENOMIC DNA]</scope>
    <source>
        <strain evidence="3">JCM 17106</strain>
    </source>
</reference>
<comment type="caution">
    <text evidence="2">The sequence shown here is derived from an EMBL/GenBank/DDBJ whole genome shotgun (WGS) entry which is preliminary data.</text>
</comment>
<evidence type="ECO:0000313" key="2">
    <source>
        <dbReference type="EMBL" id="GAA3509681.1"/>
    </source>
</evidence>